<evidence type="ECO:0000256" key="8">
    <source>
        <dbReference type="SAM" id="SignalP"/>
    </source>
</evidence>
<evidence type="ECO:0000313" key="11">
    <source>
        <dbReference type="Proteomes" id="UP001239445"/>
    </source>
</evidence>
<comment type="subcellular location">
    <subcellularLocation>
        <location evidence="1">Membrane</location>
        <topology evidence="1">Single-pass membrane protein</topology>
    </subcellularLocation>
</comment>
<dbReference type="EMBL" id="MU839848">
    <property type="protein sequence ID" value="KAK1750284.1"/>
    <property type="molecule type" value="Genomic_DNA"/>
</dbReference>
<dbReference type="Pfam" id="PF01822">
    <property type="entry name" value="WSC"/>
    <property type="match status" value="1"/>
</dbReference>
<name>A0AAJ0F6M1_9PEZI</name>
<evidence type="ECO:0000259" key="9">
    <source>
        <dbReference type="PROSITE" id="PS51212"/>
    </source>
</evidence>
<keyword evidence="4" id="KW-1133">Transmembrane helix</keyword>
<protein>
    <submittedName>
        <fullName evidence="10">WSC domain-containing protein 1</fullName>
    </submittedName>
</protein>
<evidence type="ECO:0000256" key="3">
    <source>
        <dbReference type="ARBA" id="ARBA00022729"/>
    </source>
</evidence>
<feature type="domain" description="WSC" evidence="9">
    <location>
        <begin position="44"/>
        <end position="159"/>
    </location>
</feature>
<keyword evidence="11" id="KW-1185">Reference proteome</keyword>
<keyword evidence="2" id="KW-0812">Transmembrane</keyword>
<evidence type="ECO:0000256" key="4">
    <source>
        <dbReference type="ARBA" id="ARBA00022989"/>
    </source>
</evidence>
<evidence type="ECO:0000256" key="7">
    <source>
        <dbReference type="SAM" id="MobiDB-lite"/>
    </source>
</evidence>
<evidence type="ECO:0000256" key="6">
    <source>
        <dbReference type="ARBA" id="ARBA00023180"/>
    </source>
</evidence>
<sequence length="441" mass="46812">MRSSVSAGRALVAVTGLVGLVNSQSIFGSVDAELAVCTTNGLEGFAYVGCYSGLDNNVLFQFEPRAYYPGSDDQAFLGWNPGSDYDNTMTPLSCARACRGNGFKYSAVQDNRCHCGMQFPTVSAGGPVAALFSGCDTACNGDSSQTCGGRTAAQVYVDLSFADDSVIQPVPNAALASSYRYLGCYKTYQFAFQDSRVSGDGYDTVDQCFQVCAGFGYPLVAAEPRQNADTTYTGRVNCKCGTAFRDGDYRQVPESLQTPGQCSLDCTTALGTCNVSVSITANGANNRCCGTNGNYPVYINPELQGCYTPPIPGFKATGFEKVYGCYNIPRELTGQGKTSQLEVPPAGSRPLNPATGDKPALIRPPTVNTTVGNQFYLYGCYNGPAQGLAGIVNGVLTVLQTVIGDNVNTLEKCANACSAYTYFGMSNGKYEDISFPWLDFI</sequence>
<feature type="signal peptide" evidence="8">
    <location>
        <begin position="1"/>
        <end position="23"/>
    </location>
</feature>
<dbReference type="PROSITE" id="PS51212">
    <property type="entry name" value="WSC"/>
    <property type="match status" value="1"/>
</dbReference>
<reference evidence="10" key="1">
    <citation type="submission" date="2023-06" db="EMBL/GenBank/DDBJ databases">
        <title>Genome-scale phylogeny and comparative genomics of the fungal order Sordariales.</title>
        <authorList>
            <consortium name="Lawrence Berkeley National Laboratory"/>
            <person name="Hensen N."/>
            <person name="Bonometti L."/>
            <person name="Westerberg I."/>
            <person name="Brannstrom I.O."/>
            <person name="Guillou S."/>
            <person name="Cros-Aarteil S."/>
            <person name="Calhoun S."/>
            <person name="Haridas S."/>
            <person name="Kuo A."/>
            <person name="Mondo S."/>
            <person name="Pangilinan J."/>
            <person name="Riley R."/>
            <person name="Labutti K."/>
            <person name="Andreopoulos B."/>
            <person name="Lipzen A."/>
            <person name="Chen C."/>
            <person name="Yanf M."/>
            <person name="Daum C."/>
            <person name="Ng V."/>
            <person name="Clum A."/>
            <person name="Steindorff A."/>
            <person name="Ohm R."/>
            <person name="Martin F."/>
            <person name="Silar P."/>
            <person name="Natvig D."/>
            <person name="Lalanne C."/>
            <person name="Gautier V."/>
            <person name="Ament-Velasquez S.L."/>
            <person name="Kruys A."/>
            <person name="Hutchinson M.I."/>
            <person name="Powell A.J."/>
            <person name="Barry K."/>
            <person name="Miller A.N."/>
            <person name="Grigoriev I.V."/>
            <person name="Debuchy R."/>
            <person name="Gladieux P."/>
            <person name="Thoren M.H."/>
            <person name="Johannesson H."/>
        </authorList>
    </citation>
    <scope>NUCLEOTIDE SEQUENCE</scope>
    <source>
        <strain evidence="10">PSN4</strain>
    </source>
</reference>
<dbReference type="GO" id="GO:0005886">
    <property type="term" value="C:plasma membrane"/>
    <property type="evidence" value="ECO:0007669"/>
    <property type="project" value="TreeGrafter"/>
</dbReference>
<evidence type="ECO:0000256" key="1">
    <source>
        <dbReference type="ARBA" id="ARBA00004167"/>
    </source>
</evidence>
<dbReference type="PANTHER" id="PTHR24269:SF16">
    <property type="entry name" value="PROTEIN SLG1"/>
    <property type="match status" value="1"/>
</dbReference>
<keyword evidence="3 8" id="KW-0732">Signal</keyword>
<dbReference type="SMART" id="SM00321">
    <property type="entry name" value="WSC"/>
    <property type="match status" value="1"/>
</dbReference>
<proteinExistence type="predicted"/>
<gene>
    <name evidence="10" type="ORF">QBC47DRAFT_310117</name>
</gene>
<dbReference type="PANTHER" id="PTHR24269">
    <property type="entry name" value="KREMEN PROTEIN"/>
    <property type="match status" value="1"/>
</dbReference>
<evidence type="ECO:0000313" key="10">
    <source>
        <dbReference type="EMBL" id="KAK1750284.1"/>
    </source>
</evidence>
<feature type="region of interest" description="Disordered" evidence="7">
    <location>
        <begin position="336"/>
        <end position="360"/>
    </location>
</feature>
<dbReference type="AlphaFoldDB" id="A0AAJ0F6M1"/>
<keyword evidence="5" id="KW-0472">Membrane</keyword>
<dbReference type="InterPro" id="IPR002889">
    <property type="entry name" value="WSC_carb-bd"/>
</dbReference>
<feature type="chain" id="PRO_5042600231" evidence="8">
    <location>
        <begin position="24"/>
        <end position="441"/>
    </location>
</feature>
<dbReference type="InterPro" id="IPR051836">
    <property type="entry name" value="Kremen_rcpt"/>
</dbReference>
<evidence type="ECO:0000256" key="2">
    <source>
        <dbReference type="ARBA" id="ARBA00022692"/>
    </source>
</evidence>
<keyword evidence="6" id="KW-0325">Glycoprotein</keyword>
<evidence type="ECO:0000256" key="5">
    <source>
        <dbReference type="ARBA" id="ARBA00023136"/>
    </source>
</evidence>
<dbReference type="Proteomes" id="UP001239445">
    <property type="component" value="Unassembled WGS sequence"/>
</dbReference>
<accession>A0AAJ0F6M1</accession>
<comment type="caution">
    <text evidence="10">The sequence shown here is derived from an EMBL/GenBank/DDBJ whole genome shotgun (WGS) entry which is preliminary data.</text>
</comment>
<organism evidence="10 11">
    <name type="scientific">Echria macrotheca</name>
    <dbReference type="NCBI Taxonomy" id="438768"/>
    <lineage>
        <taxon>Eukaryota</taxon>
        <taxon>Fungi</taxon>
        <taxon>Dikarya</taxon>
        <taxon>Ascomycota</taxon>
        <taxon>Pezizomycotina</taxon>
        <taxon>Sordariomycetes</taxon>
        <taxon>Sordariomycetidae</taxon>
        <taxon>Sordariales</taxon>
        <taxon>Schizotheciaceae</taxon>
        <taxon>Echria</taxon>
    </lineage>
</organism>